<proteinExistence type="inferred from homology"/>
<reference evidence="5" key="1">
    <citation type="journal article" date="2011" name="Environ. Microbiol.">
        <title>Genomic insights into the metabolic potential of the polycyclic aromatic hydrocarbon degrading sulfate-reducing Deltaproteobacterium N47.</title>
        <authorList>
            <person name="Bergmann F."/>
            <person name="Selesi D."/>
            <person name="Weinmaier T."/>
            <person name="Tischler P."/>
            <person name="Rattei T."/>
            <person name="Meckenstock R.U."/>
        </authorList>
    </citation>
    <scope>NUCLEOTIDE SEQUENCE</scope>
</reference>
<name>E1YKL7_9BACT</name>
<evidence type="ECO:0000256" key="4">
    <source>
        <dbReference type="ARBA" id="ARBA00023014"/>
    </source>
</evidence>
<dbReference type="PANTHER" id="PTHR30548">
    <property type="entry name" value="2-HYDROXYGLUTARYL-COA DEHYDRATASE, D-COMPONENT-RELATED"/>
    <property type="match status" value="1"/>
</dbReference>
<sequence>MRLKGLRSKVRGSRFKVRGSRLKEGKFKMVGDIKAVRKSIKAALEMNKIMAQYFYEMDNAAKTGDKKIAWCSSVGPAEILRSMGFLVYFPENHGAMLGATRMSTELISYANARGYSPDICSYLTSDIGAYIKGVTPLSKAYRGIETVPKPDVLVCNTNQCRDVQDWFCWYSKEFNAPLLVVNTHRGIKDVNESHIESVAKQLKALIKPLEKISGNKYDAANLKNTVDLSRQCSDLWKKVLDTASAVPSPITFFDGTIHMAPAVVLRGTRQAVDYYKLLYTELSERIINKQGSVDNEKFRIYWEGMPVWGRLRDHSEMFTGLNTNVLASTYCNSWIFTDFDPDDLFTSMAQAYTKLFIVRSDEAKQEYIKEMLRFFKIDGIIYHDAKTCPHNSNCRYGMPQRLEKETKIPYLIINGDLNDLRCLSDDQTGTNIEAFIEQLEENSQHA</sequence>
<dbReference type="PANTHER" id="PTHR30548:SF4">
    <property type="entry name" value="SUBUNIT OF OXYGEN-SENSITIVE 2-HYDROXYISOCAPROYL-COA DEHYDRATASE"/>
    <property type="match status" value="1"/>
</dbReference>
<evidence type="ECO:0000256" key="2">
    <source>
        <dbReference type="ARBA" id="ARBA00022723"/>
    </source>
</evidence>
<evidence type="ECO:0008006" key="6">
    <source>
        <dbReference type="Google" id="ProtNLM"/>
    </source>
</evidence>
<protein>
    <recommendedName>
        <fullName evidence="6">2-hydroxyacyl-CoA dehydratase</fullName>
    </recommendedName>
</protein>
<dbReference type="Gene3D" id="3.40.50.11900">
    <property type="match status" value="1"/>
</dbReference>
<evidence type="ECO:0000313" key="5">
    <source>
        <dbReference type="EMBL" id="CBX30650.1"/>
    </source>
</evidence>
<organism evidence="5">
    <name type="scientific">uncultured Desulfobacterium sp</name>
    <dbReference type="NCBI Taxonomy" id="201089"/>
    <lineage>
        <taxon>Bacteria</taxon>
        <taxon>Pseudomonadati</taxon>
        <taxon>Thermodesulfobacteriota</taxon>
        <taxon>Desulfobacteria</taxon>
        <taxon>Desulfobacterales</taxon>
        <taxon>Desulfobacteriaceae</taxon>
        <taxon>Desulfobacterium</taxon>
        <taxon>environmental samples</taxon>
    </lineage>
</organism>
<evidence type="ECO:0000256" key="1">
    <source>
        <dbReference type="ARBA" id="ARBA00005806"/>
    </source>
</evidence>
<gene>
    <name evidence="5" type="ORF">N47_E41620</name>
</gene>
<dbReference type="GO" id="GO:0051536">
    <property type="term" value="F:iron-sulfur cluster binding"/>
    <property type="evidence" value="ECO:0007669"/>
    <property type="project" value="UniProtKB-KW"/>
</dbReference>
<keyword evidence="3" id="KW-0408">Iron</keyword>
<keyword evidence="4" id="KW-0411">Iron-sulfur</keyword>
<dbReference type="Gene3D" id="3.40.50.11890">
    <property type="match status" value="1"/>
</dbReference>
<dbReference type="Pfam" id="PF06050">
    <property type="entry name" value="HGD-D"/>
    <property type="match status" value="1"/>
</dbReference>
<comment type="similarity">
    <text evidence="1">Belongs to the FldB/FldC dehydratase alpha/beta subunit family.</text>
</comment>
<evidence type="ECO:0000256" key="3">
    <source>
        <dbReference type="ARBA" id="ARBA00023004"/>
    </source>
</evidence>
<dbReference type="AlphaFoldDB" id="E1YKL7"/>
<dbReference type="InterPro" id="IPR010327">
    <property type="entry name" value="FldB/FldC_alpha/beta"/>
</dbReference>
<accession>E1YKL7</accession>
<keyword evidence="2" id="KW-0479">Metal-binding</keyword>
<dbReference type="GO" id="GO:0046872">
    <property type="term" value="F:metal ion binding"/>
    <property type="evidence" value="ECO:0007669"/>
    <property type="project" value="UniProtKB-KW"/>
</dbReference>
<dbReference type="EMBL" id="FR695877">
    <property type="protein sequence ID" value="CBX30650.1"/>
    <property type="molecule type" value="Genomic_DNA"/>
</dbReference>